<proteinExistence type="predicted"/>
<dbReference type="EMBL" id="LAZR01012901">
    <property type="protein sequence ID" value="KKM24564.1"/>
    <property type="molecule type" value="Genomic_DNA"/>
</dbReference>
<name>A0A0F9IWY9_9ZZZZ</name>
<dbReference type="AlphaFoldDB" id="A0A0F9IWY9"/>
<protein>
    <submittedName>
        <fullName evidence="1">Uncharacterized protein</fullName>
    </submittedName>
</protein>
<reference evidence="1" key="1">
    <citation type="journal article" date="2015" name="Nature">
        <title>Complex archaea that bridge the gap between prokaryotes and eukaryotes.</title>
        <authorList>
            <person name="Spang A."/>
            <person name="Saw J.H."/>
            <person name="Jorgensen S.L."/>
            <person name="Zaremba-Niedzwiedzka K."/>
            <person name="Martijn J."/>
            <person name="Lind A.E."/>
            <person name="van Eijk R."/>
            <person name="Schleper C."/>
            <person name="Guy L."/>
            <person name="Ettema T.J."/>
        </authorList>
    </citation>
    <scope>NUCLEOTIDE SEQUENCE</scope>
</reference>
<evidence type="ECO:0000313" key="1">
    <source>
        <dbReference type="EMBL" id="KKM24564.1"/>
    </source>
</evidence>
<organism evidence="1">
    <name type="scientific">marine sediment metagenome</name>
    <dbReference type="NCBI Taxonomy" id="412755"/>
    <lineage>
        <taxon>unclassified sequences</taxon>
        <taxon>metagenomes</taxon>
        <taxon>ecological metagenomes</taxon>
    </lineage>
</organism>
<sequence length="57" mass="6897">MTKYVWIADKCTDQKCFTCYYYKAKSCWCAQSNHCGHVLMPTHEECKHYIRVEKEKE</sequence>
<accession>A0A0F9IWY9</accession>
<comment type="caution">
    <text evidence="1">The sequence shown here is derived from an EMBL/GenBank/DDBJ whole genome shotgun (WGS) entry which is preliminary data.</text>
</comment>
<gene>
    <name evidence="1" type="ORF">LCGC14_1603820</name>
</gene>